<dbReference type="EMBL" id="JBHLWQ010000159">
    <property type="protein sequence ID" value="MFC0202000.1"/>
    <property type="molecule type" value="Genomic_DNA"/>
</dbReference>
<dbReference type="SUPFAM" id="SSF49899">
    <property type="entry name" value="Concanavalin A-like lectins/glucanases"/>
    <property type="match status" value="1"/>
</dbReference>
<evidence type="ECO:0000259" key="6">
    <source>
        <dbReference type="PROSITE" id="PS51762"/>
    </source>
</evidence>
<dbReference type="InterPro" id="IPR008264">
    <property type="entry name" value="Beta_glucanase"/>
</dbReference>
<protein>
    <submittedName>
        <fullName evidence="7">Family 16 glycosylhydrolase</fullName>
    </submittedName>
</protein>
<dbReference type="Gene3D" id="2.60.120.200">
    <property type="match status" value="1"/>
</dbReference>
<keyword evidence="3" id="KW-0378">Hydrolase</keyword>
<proteinExistence type="inferred from homology"/>
<dbReference type="PANTHER" id="PTHR10963:SF22">
    <property type="entry name" value="GLYCOSIDASE CRH2-RELATED"/>
    <property type="match status" value="1"/>
</dbReference>
<accession>A0ABV6CMP2</accession>
<reference evidence="7 8" key="1">
    <citation type="submission" date="2024-09" db="EMBL/GenBank/DDBJ databases">
        <authorList>
            <person name="Sun Q."/>
            <person name="Mori K."/>
        </authorList>
    </citation>
    <scope>NUCLEOTIDE SEQUENCE [LARGE SCALE GENOMIC DNA]</scope>
    <source>
        <strain evidence="7 8">CCM 7904</strain>
    </source>
</reference>
<dbReference type="PANTHER" id="PTHR10963">
    <property type="entry name" value="GLYCOSYL HYDROLASE-RELATED"/>
    <property type="match status" value="1"/>
</dbReference>
<evidence type="ECO:0000256" key="4">
    <source>
        <dbReference type="ARBA" id="ARBA00023295"/>
    </source>
</evidence>
<evidence type="ECO:0000313" key="8">
    <source>
        <dbReference type="Proteomes" id="UP001589795"/>
    </source>
</evidence>
<dbReference type="RefSeq" id="WP_265508211.1">
    <property type="nucleotide sequence ID" value="NZ_JAOTBE010000062.1"/>
</dbReference>
<dbReference type="Pfam" id="PF00722">
    <property type="entry name" value="Glyco_hydro_16"/>
    <property type="match status" value="1"/>
</dbReference>
<evidence type="ECO:0000256" key="3">
    <source>
        <dbReference type="ARBA" id="ARBA00022801"/>
    </source>
</evidence>
<comment type="similarity">
    <text evidence="1">Belongs to the glycosyl hydrolase 16 family.</text>
</comment>
<organism evidence="7 8">
    <name type="scientific">Paracoccus rhizosphaerae</name>
    <dbReference type="NCBI Taxonomy" id="1133347"/>
    <lineage>
        <taxon>Bacteria</taxon>
        <taxon>Pseudomonadati</taxon>
        <taxon>Pseudomonadota</taxon>
        <taxon>Alphaproteobacteria</taxon>
        <taxon>Rhodobacterales</taxon>
        <taxon>Paracoccaceae</taxon>
        <taxon>Paracoccus</taxon>
    </lineage>
</organism>
<name>A0ABV6CMP2_9RHOB</name>
<feature type="domain" description="GH16" evidence="6">
    <location>
        <begin position="26"/>
        <end position="238"/>
    </location>
</feature>
<feature type="signal peptide" evidence="5">
    <location>
        <begin position="1"/>
        <end position="30"/>
    </location>
</feature>
<dbReference type="PRINTS" id="PR00737">
    <property type="entry name" value="GLHYDRLASE16"/>
</dbReference>
<dbReference type="PROSITE" id="PS51762">
    <property type="entry name" value="GH16_2"/>
    <property type="match status" value="1"/>
</dbReference>
<comment type="caution">
    <text evidence="7">The sequence shown here is derived from an EMBL/GenBank/DDBJ whole genome shotgun (WGS) entry which is preliminary data.</text>
</comment>
<evidence type="ECO:0000256" key="1">
    <source>
        <dbReference type="ARBA" id="ARBA00006865"/>
    </source>
</evidence>
<sequence length="264" mass="29399">MPKMTQTLGRAARLAGATAIAAAVALPALAQDKPLLPGFRDDFTAPMLNTKRWYVSDGWTNGKHQDCEWSKKAVTVKDGFLHLSHIPAEGDDLPLCGEIQTHAFLKYGTIEARISTPRASGLNASVFTYTGPTFKAPHDEIDVEVLTRDTSEVTFNTFVSGKMANGEVVPVDPPMDEEFHTVAMKWEPDRITWYLDGEEVHRTAEGSPLPENPQKIYMSFWSTTMLTDWMGEQGPREGPLDYRIDWLAYTPPDQECLFEGSVTC</sequence>
<keyword evidence="2 5" id="KW-0732">Signal</keyword>
<evidence type="ECO:0000313" key="7">
    <source>
        <dbReference type="EMBL" id="MFC0202000.1"/>
    </source>
</evidence>
<evidence type="ECO:0000256" key="5">
    <source>
        <dbReference type="SAM" id="SignalP"/>
    </source>
</evidence>
<evidence type="ECO:0000256" key="2">
    <source>
        <dbReference type="ARBA" id="ARBA00022729"/>
    </source>
</evidence>
<dbReference type="InterPro" id="IPR000757">
    <property type="entry name" value="Beta-glucanase-like"/>
</dbReference>
<dbReference type="InterPro" id="IPR050546">
    <property type="entry name" value="Glycosyl_Hydrlase_16"/>
</dbReference>
<keyword evidence="4" id="KW-0326">Glycosidase</keyword>
<dbReference type="InterPro" id="IPR013320">
    <property type="entry name" value="ConA-like_dom_sf"/>
</dbReference>
<keyword evidence="8" id="KW-1185">Reference proteome</keyword>
<gene>
    <name evidence="7" type="ORF">ACFFIZ_17220</name>
</gene>
<feature type="chain" id="PRO_5045848137" evidence="5">
    <location>
        <begin position="31"/>
        <end position="264"/>
    </location>
</feature>
<dbReference type="Proteomes" id="UP001589795">
    <property type="component" value="Unassembled WGS sequence"/>
</dbReference>